<keyword evidence="3" id="KW-1185">Reference proteome</keyword>
<gene>
    <name evidence="2" type="ORF">GYMLUDRAFT_247557</name>
</gene>
<protein>
    <recommendedName>
        <fullName evidence="1">DUF6532 domain-containing protein</fullName>
    </recommendedName>
</protein>
<dbReference type="AlphaFoldDB" id="A0A0D0CFA7"/>
<feature type="domain" description="DUF6532" evidence="1">
    <location>
        <begin position="87"/>
        <end position="217"/>
    </location>
</feature>
<dbReference type="Proteomes" id="UP000053593">
    <property type="component" value="Unassembled WGS sequence"/>
</dbReference>
<dbReference type="EMBL" id="KN834795">
    <property type="protein sequence ID" value="KIK56777.1"/>
    <property type="molecule type" value="Genomic_DNA"/>
</dbReference>
<organism evidence="2 3">
    <name type="scientific">Collybiopsis luxurians FD-317 M1</name>
    <dbReference type="NCBI Taxonomy" id="944289"/>
    <lineage>
        <taxon>Eukaryota</taxon>
        <taxon>Fungi</taxon>
        <taxon>Dikarya</taxon>
        <taxon>Basidiomycota</taxon>
        <taxon>Agaricomycotina</taxon>
        <taxon>Agaricomycetes</taxon>
        <taxon>Agaricomycetidae</taxon>
        <taxon>Agaricales</taxon>
        <taxon>Marasmiineae</taxon>
        <taxon>Omphalotaceae</taxon>
        <taxon>Collybiopsis</taxon>
        <taxon>Collybiopsis luxurians</taxon>
    </lineage>
</organism>
<evidence type="ECO:0000313" key="3">
    <source>
        <dbReference type="Proteomes" id="UP000053593"/>
    </source>
</evidence>
<dbReference type="OrthoDB" id="3214739at2759"/>
<evidence type="ECO:0000313" key="2">
    <source>
        <dbReference type="EMBL" id="KIK56777.1"/>
    </source>
</evidence>
<proteinExistence type="predicted"/>
<evidence type="ECO:0000259" key="1">
    <source>
        <dbReference type="Pfam" id="PF20149"/>
    </source>
</evidence>
<dbReference type="HOGENOM" id="CLU_1026945_0_0_1"/>
<name>A0A0D0CFA7_9AGAR</name>
<accession>A0A0D0CFA7</accession>
<dbReference type="InterPro" id="IPR045341">
    <property type="entry name" value="DUF6532"/>
</dbReference>
<reference evidence="2 3" key="1">
    <citation type="submission" date="2014-04" db="EMBL/GenBank/DDBJ databases">
        <title>Evolutionary Origins and Diversification of the Mycorrhizal Mutualists.</title>
        <authorList>
            <consortium name="DOE Joint Genome Institute"/>
            <consortium name="Mycorrhizal Genomics Consortium"/>
            <person name="Kohler A."/>
            <person name="Kuo A."/>
            <person name="Nagy L.G."/>
            <person name="Floudas D."/>
            <person name="Copeland A."/>
            <person name="Barry K.W."/>
            <person name="Cichocki N."/>
            <person name="Veneault-Fourrey C."/>
            <person name="LaButti K."/>
            <person name="Lindquist E.A."/>
            <person name="Lipzen A."/>
            <person name="Lundell T."/>
            <person name="Morin E."/>
            <person name="Murat C."/>
            <person name="Riley R."/>
            <person name="Ohm R."/>
            <person name="Sun H."/>
            <person name="Tunlid A."/>
            <person name="Henrissat B."/>
            <person name="Grigoriev I.V."/>
            <person name="Hibbett D.S."/>
            <person name="Martin F."/>
        </authorList>
    </citation>
    <scope>NUCLEOTIDE SEQUENCE [LARGE SCALE GENOMIC DNA]</scope>
    <source>
        <strain evidence="2 3">FD-317 M1</strain>
    </source>
</reference>
<dbReference type="Pfam" id="PF20149">
    <property type="entry name" value="DUF6532"/>
    <property type="match status" value="1"/>
</dbReference>
<sequence>MSQSHRLNKRLNCIYPLIRKRAISSTNGDDGFDIAAPRAFRRSSTRSLSSAALEDDFSIPDTDFSDGSSLHLDLFEPEGTGDDDKQQQREQNHIWDRVERDEGYRDQIFAYVCGCVSHMRTKVKKAAVSVVTGLYGLQGLLDDQGKKLAEDLWKACCYVFPLSNPFDHPEILSVLKKAFFANPDLPGIVYKSSFKSSVSEHEEKEIPKPMLCLIGVADFQVLVMSKEYDHLLKLCSEKIMGKDGKGALKFHNLIACLYRDTTTGVVINGKH</sequence>